<evidence type="ECO:0000313" key="1">
    <source>
        <dbReference type="EMBL" id="GAA0694612.1"/>
    </source>
</evidence>
<organism evidence="1 2">
    <name type="scientific">Marinobacterium maritimum</name>
    <dbReference type="NCBI Taxonomy" id="500162"/>
    <lineage>
        <taxon>Bacteria</taxon>
        <taxon>Pseudomonadati</taxon>
        <taxon>Pseudomonadota</taxon>
        <taxon>Gammaproteobacteria</taxon>
        <taxon>Oceanospirillales</taxon>
        <taxon>Oceanospirillaceae</taxon>
        <taxon>Marinobacterium</taxon>
    </lineage>
</organism>
<dbReference type="Proteomes" id="UP001499915">
    <property type="component" value="Unassembled WGS sequence"/>
</dbReference>
<accession>A0ABN1I7F2</accession>
<protein>
    <submittedName>
        <fullName evidence="1">Uncharacterized protein</fullName>
    </submittedName>
</protein>
<sequence length="175" mass="19618">MALLLLASSGGQASERDGFLQHQYRSQCLAFAEDPAGFRQHLTAGALPQVPDALVRQLLMGQDHAQGWALAYQGRREYVLVLSQDEQRCAIIARYADAGHTLDWFEQLVATPPLGYTVERLMPTEGDRRHAGDAQVRRWVWHGPDRVLEHSLMASENDDVPIQAILSLTLMMKIE</sequence>
<dbReference type="NCBIfam" id="NF047650">
    <property type="entry name" value="lipo_NMCC_0638"/>
    <property type="match status" value="1"/>
</dbReference>
<proteinExistence type="predicted"/>
<gene>
    <name evidence="1" type="ORF">GCM10009104_22640</name>
</gene>
<evidence type="ECO:0000313" key="2">
    <source>
        <dbReference type="Proteomes" id="UP001499915"/>
    </source>
</evidence>
<reference evidence="1 2" key="1">
    <citation type="journal article" date="2019" name="Int. J. Syst. Evol. Microbiol.">
        <title>The Global Catalogue of Microorganisms (GCM) 10K type strain sequencing project: providing services to taxonomists for standard genome sequencing and annotation.</title>
        <authorList>
            <consortium name="The Broad Institute Genomics Platform"/>
            <consortium name="The Broad Institute Genome Sequencing Center for Infectious Disease"/>
            <person name="Wu L."/>
            <person name="Ma J."/>
        </authorList>
    </citation>
    <scope>NUCLEOTIDE SEQUENCE [LARGE SCALE GENOMIC DNA]</scope>
    <source>
        <strain evidence="1 2">JCM 15134</strain>
    </source>
</reference>
<name>A0ABN1I7F2_9GAMM</name>
<keyword evidence="2" id="KW-1185">Reference proteome</keyword>
<comment type="caution">
    <text evidence="1">The sequence shown here is derived from an EMBL/GenBank/DDBJ whole genome shotgun (WGS) entry which is preliminary data.</text>
</comment>
<dbReference type="EMBL" id="BAAAET010000003">
    <property type="protein sequence ID" value="GAA0694612.1"/>
    <property type="molecule type" value="Genomic_DNA"/>
</dbReference>